<dbReference type="InterPro" id="IPR002470">
    <property type="entry name" value="Peptidase_S9A"/>
</dbReference>
<dbReference type="InterPro" id="IPR029058">
    <property type="entry name" value="AB_hydrolase_fold"/>
</dbReference>
<evidence type="ECO:0000256" key="3">
    <source>
        <dbReference type="ARBA" id="ARBA00022801"/>
    </source>
</evidence>
<dbReference type="InterPro" id="IPR002471">
    <property type="entry name" value="Pept_S9_AS"/>
</dbReference>
<evidence type="ECO:0000256" key="4">
    <source>
        <dbReference type="ARBA" id="ARBA00022825"/>
    </source>
</evidence>
<dbReference type="AlphaFoldDB" id="B2IC20"/>
<keyword evidence="2" id="KW-0645">Protease</keyword>
<dbReference type="EC" id="3.4.21.83" evidence="7"/>
<sequence>MDKTLAVPPVPPLVEKRPESKTVHGVTLVDDYAWLKADNWQQVLRDPSALPADIRQVLEGENLYAQALLAPGEELRQTLVKEMRGRIKEDDAEVPTKDGDWLYYARHVTGGQHPLFCRTDLTGENEVVLLDGEKEGHGKAFFDIGMVRHSPDHRLVAWSVDEKGSELYSIRVRDPATGTDGPDLVPDTDGNLVWMRDSSGFYYVRVDANHRTAQVFRHIVGTDSAKDVLVFEELDPAWFVNIRRSQSSTFAIVSVSDHDSSECHLLDLGDPLAAPQLIEARARGLRYEVEDHGDRLFIRTNADGAEDFKIVSAPLATPSKAYWQDFVAHVAGRMIITCAIFKDYLVRLERENGLPSLKIHEFVTGTERTVAFAEEAYHLGLAERFEYATTLLRFTYSSMTTPREIYDYDLATEARVLRKRQILPSGHDPADYVTKRLFATAADGASVPVSILYHKNTKLDGSAPVLLYGYGAYGHPTPASFSSGRLSLVDRGFIFAIAHIRGGTDKGWHWYTDGKLDKKTNTFADFVTAGRHLVAQGLTREGRIVAQGGSAGGMLMGAVANLAPELFAGIIADVPFVDVLNTMLDAELPLTPPEWLEWGNPILDPQAFATIRSYSPYDNVAAKIYPPILALGGLTDPRVTYWEPAKWVARLRATMAGGGPILLMTNMGAGHGGASGRFDRLSEVANEYAFALACIDPGFTS</sequence>
<proteinExistence type="inferred from homology"/>
<dbReference type="HOGENOM" id="CLU_011290_0_2_5"/>
<dbReference type="SUPFAM" id="SSF53474">
    <property type="entry name" value="alpha/beta-Hydrolases"/>
    <property type="match status" value="1"/>
</dbReference>
<dbReference type="Pfam" id="PF02897">
    <property type="entry name" value="Peptidase_S9_N"/>
    <property type="match status" value="1"/>
</dbReference>
<keyword evidence="8" id="KW-1185">Reference proteome</keyword>
<dbReference type="PRINTS" id="PR00862">
    <property type="entry name" value="PROLIGOPTASE"/>
</dbReference>
<reference evidence="8" key="1">
    <citation type="submission" date="2008-03" db="EMBL/GenBank/DDBJ databases">
        <title>Complete sequence of chromosome of Beijerinckia indica subsp. indica ATCC 9039.</title>
        <authorList>
            <consortium name="US DOE Joint Genome Institute"/>
            <person name="Copeland A."/>
            <person name="Lucas S."/>
            <person name="Lapidus A."/>
            <person name="Glavina del Rio T."/>
            <person name="Dalin E."/>
            <person name="Tice H."/>
            <person name="Bruce D."/>
            <person name="Goodwin L."/>
            <person name="Pitluck S."/>
            <person name="LaButti K."/>
            <person name="Schmutz J."/>
            <person name="Larimer F."/>
            <person name="Land M."/>
            <person name="Hauser L."/>
            <person name="Kyrpides N."/>
            <person name="Mikhailova N."/>
            <person name="Dunfield P.F."/>
            <person name="Dedysh S.N."/>
            <person name="Liesack W."/>
            <person name="Saw J.H."/>
            <person name="Alam M."/>
            <person name="Chen Y."/>
            <person name="Murrell J.C."/>
            <person name="Richardson P."/>
        </authorList>
    </citation>
    <scope>NUCLEOTIDE SEQUENCE [LARGE SCALE GENOMIC DNA]</scope>
    <source>
        <strain evidence="8">ATCC 9039 / DSM 1715 / NCIMB 8712</strain>
    </source>
</reference>
<dbReference type="InterPro" id="IPR023302">
    <property type="entry name" value="Pept_S9A_N"/>
</dbReference>
<dbReference type="GO" id="GO:0006508">
    <property type="term" value="P:proteolysis"/>
    <property type="evidence" value="ECO:0007669"/>
    <property type="project" value="UniProtKB-KW"/>
</dbReference>
<keyword evidence="4" id="KW-0720">Serine protease</keyword>
<gene>
    <name evidence="7" type="ordered locus">Bind_1644</name>
</gene>
<dbReference type="OrthoDB" id="9801421at2"/>
<dbReference type="Gene3D" id="3.40.50.1820">
    <property type="entry name" value="alpha/beta hydrolase"/>
    <property type="match status" value="1"/>
</dbReference>
<evidence type="ECO:0000313" key="7">
    <source>
        <dbReference type="EMBL" id="ACB95275.1"/>
    </source>
</evidence>
<dbReference type="InterPro" id="IPR001375">
    <property type="entry name" value="Peptidase_S9_cat"/>
</dbReference>
<reference evidence="7 8" key="2">
    <citation type="journal article" date="2010" name="J. Bacteriol.">
        <title>Complete genome sequence of Beijerinckia indica subsp. indica.</title>
        <authorList>
            <person name="Tamas I."/>
            <person name="Dedysh S.N."/>
            <person name="Liesack W."/>
            <person name="Stott M.B."/>
            <person name="Alam M."/>
            <person name="Murrell J.C."/>
            <person name="Dunfield P.F."/>
        </authorList>
    </citation>
    <scope>NUCLEOTIDE SEQUENCE [LARGE SCALE GENOMIC DNA]</scope>
    <source>
        <strain evidence="8">ATCC 9039 / DSM 1715 / NCIMB 8712</strain>
    </source>
</reference>
<dbReference type="PANTHER" id="PTHR11757:SF19">
    <property type="entry name" value="PROLYL ENDOPEPTIDASE-LIKE"/>
    <property type="match status" value="1"/>
</dbReference>
<evidence type="ECO:0000256" key="1">
    <source>
        <dbReference type="ARBA" id="ARBA00005228"/>
    </source>
</evidence>
<organism evidence="7 8">
    <name type="scientific">Beijerinckia indica subsp. indica (strain ATCC 9039 / DSM 1715 / NCIMB 8712)</name>
    <dbReference type="NCBI Taxonomy" id="395963"/>
    <lineage>
        <taxon>Bacteria</taxon>
        <taxon>Pseudomonadati</taxon>
        <taxon>Pseudomonadota</taxon>
        <taxon>Alphaproteobacteria</taxon>
        <taxon>Hyphomicrobiales</taxon>
        <taxon>Beijerinckiaceae</taxon>
        <taxon>Beijerinckia</taxon>
    </lineage>
</organism>
<dbReference type="PROSITE" id="PS00708">
    <property type="entry name" value="PRO_ENDOPEP_SER"/>
    <property type="match status" value="1"/>
</dbReference>
<protein>
    <submittedName>
        <fullName evidence="7">Oligopeptidase B</fullName>
        <ecNumber evidence="7">3.4.21.83</ecNumber>
    </submittedName>
</protein>
<evidence type="ECO:0000259" key="6">
    <source>
        <dbReference type="Pfam" id="PF02897"/>
    </source>
</evidence>
<dbReference type="GO" id="GO:0004252">
    <property type="term" value="F:serine-type endopeptidase activity"/>
    <property type="evidence" value="ECO:0007669"/>
    <property type="project" value="UniProtKB-EC"/>
</dbReference>
<keyword evidence="3 7" id="KW-0378">Hydrolase</keyword>
<evidence type="ECO:0000259" key="5">
    <source>
        <dbReference type="Pfam" id="PF00326"/>
    </source>
</evidence>
<dbReference type="PANTHER" id="PTHR11757">
    <property type="entry name" value="PROTEASE FAMILY S9A OLIGOPEPTIDASE"/>
    <property type="match status" value="1"/>
</dbReference>
<accession>B2IC20</accession>
<dbReference type="InterPro" id="IPR051543">
    <property type="entry name" value="Serine_Peptidase_S9A"/>
</dbReference>
<dbReference type="Proteomes" id="UP000001695">
    <property type="component" value="Chromosome"/>
</dbReference>
<name>B2IC20_BEII9</name>
<dbReference type="EMBL" id="CP001016">
    <property type="protein sequence ID" value="ACB95275.1"/>
    <property type="molecule type" value="Genomic_DNA"/>
</dbReference>
<dbReference type="SUPFAM" id="SSF50993">
    <property type="entry name" value="Peptidase/esterase 'gauge' domain"/>
    <property type="match status" value="1"/>
</dbReference>
<dbReference type="STRING" id="395963.Bind_1644"/>
<evidence type="ECO:0000256" key="2">
    <source>
        <dbReference type="ARBA" id="ARBA00022670"/>
    </source>
</evidence>
<dbReference type="eggNOG" id="COG1770">
    <property type="taxonomic scope" value="Bacteria"/>
</dbReference>
<dbReference type="Gene3D" id="2.130.10.120">
    <property type="entry name" value="Prolyl oligopeptidase, N-terminal domain"/>
    <property type="match status" value="1"/>
</dbReference>
<feature type="domain" description="Peptidase S9A N-terminal" evidence="6">
    <location>
        <begin position="13"/>
        <end position="419"/>
    </location>
</feature>
<evidence type="ECO:0000313" key="8">
    <source>
        <dbReference type="Proteomes" id="UP000001695"/>
    </source>
</evidence>
<dbReference type="KEGG" id="bid:Bind_1644"/>
<comment type="similarity">
    <text evidence="1">Belongs to the peptidase S9A family.</text>
</comment>
<dbReference type="RefSeq" id="WP_012384632.1">
    <property type="nucleotide sequence ID" value="NC_010581.1"/>
</dbReference>
<dbReference type="MEROPS" id="S09.010"/>
<dbReference type="Pfam" id="PF00326">
    <property type="entry name" value="Peptidase_S9"/>
    <property type="match status" value="1"/>
</dbReference>
<feature type="domain" description="Peptidase S9 prolyl oligopeptidase catalytic" evidence="5">
    <location>
        <begin position="480"/>
        <end position="696"/>
    </location>
</feature>